<evidence type="ECO:0000256" key="1">
    <source>
        <dbReference type="ARBA" id="ARBA00004496"/>
    </source>
</evidence>
<dbReference type="STRING" id="1121298.SAMN05444401_2154"/>
<evidence type="ECO:0000313" key="9">
    <source>
        <dbReference type="EMBL" id="SHJ10547.1"/>
    </source>
</evidence>
<keyword evidence="4" id="KW-0762">Sugar transport</keyword>
<keyword evidence="5" id="KW-0808">Transferase</keyword>
<dbReference type="InterPro" id="IPR036667">
    <property type="entry name" value="PTS_IIB_sorbose-sp_sf"/>
</dbReference>
<dbReference type="RefSeq" id="WP_073006362.1">
    <property type="nucleotide sequence ID" value="NZ_FQZO01000003.1"/>
</dbReference>
<evidence type="ECO:0000256" key="2">
    <source>
        <dbReference type="ARBA" id="ARBA00022448"/>
    </source>
</evidence>
<proteinExistence type="predicted"/>
<dbReference type="GO" id="GO:0016301">
    <property type="term" value="F:kinase activity"/>
    <property type="evidence" value="ECO:0007669"/>
    <property type="project" value="UniProtKB-KW"/>
</dbReference>
<dbReference type="AlphaFoldDB" id="A0A1M6GKQ6"/>
<gene>
    <name evidence="9" type="ORF">SAMN05444401_2154</name>
</gene>
<evidence type="ECO:0000256" key="4">
    <source>
        <dbReference type="ARBA" id="ARBA00022597"/>
    </source>
</evidence>
<dbReference type="GO" id="GO:0008982">
    <property type="term" value="F:protein-N(PI)-phosphohistidine-sugar phosphotransferase activity"/>
    <property type="evidence" value="ECO:0007669"/>
    <property type="project" value="InterPro"/>
</dbReference>
<dbReference type="PROSITE" id="PS51101">
    <property type="entry name" value="PTS_EIIB_TYPE_4"/>
    <property type="match status" value="1"/>
</dbReference>
<name>A0A1M6GKQ6_9CLOT</name>
<keyword evidence="10" id="KW-1185">Reference proteome</keyword>
<keyword evidence="3" id="KW-0963">Cytoplasm</keyword>
<keyword evidence="7" id="KW-0418">Kinase</keyword>
<dbReference type="InterPro" id="IPR004720">
    <property type="entry name" value="PTS_IIB_sorbose-sp"/>
</dbReference>
<accession>A0A1M6GKQ6</accession>
<evidence type="ECO:0000259" key="8">
    <source>
        <dbReference type="PROSITE" id="PS51101"/>
    </source>
</evidence>
<dbReference type="Proteomes" id="UP000184080">
    <property type="component" value="Unassembled WGS sequence"/>
</dbReference>
<organism evidence="9 10">
    <name type="scientific">Clostridium amylolyticum</name>
    <dbReference type="NCBI Taxonomy" id="1121298"/>
    <lineage>
        <taxon>Bacteria</taxon>
        <taxon>Bacillati</taxon>
        <taxon>Bacillota</taxon>
        <taxon>Clostridia</taxon>
        <taxon>Eubacteriales</taxon>
        <taxon>Clostridiaceae</taxon>
        <taxon>Clostridium</taxon>
    </lineage>
</organism>
<dbReference type="Pfam" id="PF03830">
    <property type="entry name" value="PTSIIB_sorb"/>
    <property type="match status" value="1"/>
</dbReference>
<keyword evidence="2" id="KW-0813">Transport</keyword>
<keyword evidence="6" id="KW-0598">Phosphotransferase system</keyword>
<dbReference type="EMBL" id="FQZO01000003">
    <property type="protein sequence ID" value="SHJ10547.1"/>
    <property type="molecule type" value="Genomic_DNA"/>
</dbReference>
<dbReference type="SUPFAM" id="SSF52728">
    <property type="entry name" value="PTS IIb component"/>
    <property type="match status" value="1"/>
</dbReference>
<evidence type="ECO:0000313" key="10">
    <source>
        <dbReference type="Proteomes" id="UP000184080"/>
    </source>
</evidence>
<dbReference type="GO" id="GO:0005737">
    <property type="term" value="C:cytoplasm"/>
    <property type="evidence" value="ECO:0007669"/>
    <property type="project" value="UniProtKB-SubCell"/>
</dbReference>
<evidence type="ECO:0000256" key="7">
    <source>
        <dbReference type="ARBA" id="ARBA00022777"/>
    </source>
</evidence>
<sequence length="158" mass="18103">MIKLLRIDDKLLHGQVAFSWVRNLKIHSIIIADDKVAYDEFSKMTLGLSKPTGVNLIIVEVNEAIELLRTHINSKMNVMAIVNSIENAHRIINSMPEIKSLNLGVLREHYNSTSYTQEISLNEKEVTLCKEILDKDVEIEMRLTYDDKKLLLSELLKA</sequence>
<dbReference type="OrthoDB" id="9788818at2"/>
<dbReference type="Gene3D" id="3.40.35.10">
    <property type="entry name" value="Phosphotransferase system, sorbose subfamily IIB component"/>
    <property type="match status" value="1"/>
</dbReference>
<protein>
    <submittedName>
        <fullName evidence="9">PTS system, fructoselysine and glucoselysine-specific IIB component</fullName>
    </submittedName>
</protein>
<feature type="domain" description="PTS EIIB type-4" evidence="8">
    <location>
        <begin position="1"/>
        <end position="158"/>
    </location>
</feature>
<evidence type="ECO:0000256" key="6">
    <source>
        <dbReference type="ARBA" id="ARBA00022683"/>
    </source>
</evidence>
<dbReference type="GO" id="GO:0009401">
    <property type="term" value="P:phosphoenolpyruvate-dependent sugar phosphotransferase system"/>
    <property type="evidence" value="ECO:0007669"/>
    <property type="project" value="UniProtKB-KW"/>
</dbReference>
<evidence type="ECO:0000256" key="5">
    <source>
        <dbReference type="ARBA" id="ARBA00022679"/>
    </source>
</evidence>
<reference evidence="9 10" key="1">
    <citation type="submission" date="2016-11" db="EMBL/GenBank/DDBJ databases">
        <authorList>
            <person name="Jaros S."/>
            <person name="Januszkiewicz K."/>
            <person name="Wedrychowicz H."/>
        </authorList>
    </citation>
    <scope>NUCLEOTIDE SEQUENCE [LARGE SCALE GENOMIC DNA]</scope>
    <source>
        <strain evidence="9 10">DSM 21864</strain>
    </source>
</reference>
<comment type="subcellular location">
    <subcellularLocation>
        <location evidence="1">Cytoplasm</location>
    </subcellularLocation>
</comment>
<evidence type="ECO:0000256" key="3">
    <source>
        <dbReference type="ARBA" id="ARBA00022490"/>
    </source>
</evidence>